<dbReference type="OrthoDB" id="9791615at2"/>
<proteinExistence type="predicted"/>
<dbReference type="RefSeq" id="WP_077566670.1">
    <property type="nucleotide sequence ID" value="NZ_CP016809.1"/>
</dbReference>
<organism evidence="5">
    <name type="scientific">Paenibacillus ihbetae</name>
    <dbReference type="NCBI Taxonomy" id="1870820"/>
    <lineage>
        <taxon>Bacteria</taxon>
        <taxon>Bacillati</taxon>
        <taxon>Bacillota</taxon>
        <taxon>Bacilli</taxon>
        <taxon>Bacillales</taxon>
        <taxon>Paenibacillaceae</taxon>
        <taxon>Paenibacillus</taxon>
    </lineage>
</organism>
<keyword evidence="2" id="KW-0238">DNA-binding</keyword>
<dbReference type="Proteomes" id="UP000189059">
    <property type="component" value="Unassembled WGS sequence"/>
</dbReference>
<dbReference type="PROSITE" id="PS01124">
    <property type="entry name" value="HTH_ARAC_FAMILY_2"/>
    <property type="match status" value="1"/>
</dbReference>
<evidence type="ECO:0000259" key="4">
    <source>
        <dbReference type="PROSITE" id="PS01124"/>
    </source>
</evidence>
<dbReference type="PANTHER" id="PTHR43280">
    <property type="entry name" value="ARAC-FAMILY TRANSCRIPTIONAL REGULATOR"/>
    <property type="match status" value="1"/>
</dbReference>
<gene>
    <name evidence="6" type="ORF">BBD40_08340</name>
    <name evidence="5" type="ORF">BBD41_27300</name>
</gene>
<keyword evidence="3" id="KW-0804">Transcription</keyword>
<dbReference type="InterPro" id="IPR003313">
    <property type="entry name" value="AraC-bd"/>
</dbReference>
<feature type="domain" description="HTH araC/xylS-type" evidence="4">
    <location>
        <begin position="197"/>
        <end position="295"/>
    </location>
</feature>
<evidence type="ECO:0000256" key="3">
    <source>
        <dbReference type="ARBA" id="ARBA00023163"/>
    </source>
</evidence>
<dbReference type="SUPFAM" id="SSF46689">
    <property type="entry name" value="Homeodomain-like"/>
    <property type="match status" value="2"/>
</dbReference>
<dbReference type="InterPro" id="IPR009057">
    <property type="entry name" value="Homeodomain-like_sf"/>
</dbReference>
<dbReference type="PANTHER" id="PTHR43280:SF28">
    <property type="entry name" value="HTH-TYPE TRANSCRIPTIONAL ACTIVATOR RHAS"/>
    <property type="match status" value="1"/>
</dbReference>
<protein>
    <submittedName>
        <fullName evidence="5">AraC family transcriptional regulator</fullName>
    </submittedName>
</protein>
<dbReference type="EMBL" id="MRVI01000001">
    <property type="protein sequence ID" value="OOC61862.1"/>
    <property type="molecule type" value="Genomic_DNA"/>
</dbReference>
<dbReference type="GO" id="GO:0003700">
    <property type="term" value="F:DNA-binding transcription factor activity"/>
    <property type="evidence" value="ECO:0007669"/>
    <property type="project" value="InterPro"/>
</dbReference>
<dbReference type="SMART" id="SM00342">
    <property type="entry name" value="HTH_ARAC"/>
    <property type="match status" value="1"/>
</dbReference>
<dbReference type="InterPro" id="IPR014710">
    <property type="entry name" value="RmlC-like_jellyroll"/>
</dbReference>
<reference evidence="6 7" key="2">
    <citation type="submission" date="2016-12" db="EMBL/GenBank/DDBJ databases">
        <title>Genome sequencing and description of Paenibacillus sp. nov. from high altitude lake in the Indian Trans- Himalayas.</title>
        <authorList>
            <person name="Kiran S."/>
            <person name="Swarnkar M.K."/>
            <person name="Rana A."/>
            <person name="Tewari R."/>
            <person name="Gulati A."/>
        </authorList>
    </citation>
    <scope>NUCLEOTIDE SEQUENCE [LARGE SCALE GENOMIC DNA]</scope>
    <source>
        <strain evidence="6 7">IHBB 9951</strain>
    </source>
</reference>
<accession>A0A1B2E7L9</accession>
<dbReference type="Pfam" id="PF12833">
    <property type="entry name" value="HTH_18"/>
    <property type="match status" value="1"/>
</dbReference>
<sequence>MSNPKELHENTRLDYKAYPVQVFRNFNPNARNRDCILYLHWHEHFEIIRMREGHAVFHIDTAPYAMKPGDVMIIPGGSLHVGFASEEGDIRFDCIVVNASLFNDFIHDPLHSRYVAPYLEGKLRFPVKPAEVKAETHHYDNLIEEIIEELSTRPPAYQLIAKTKLYTLFVELARAFLPTQLAEKPSEPYFANRERYKQLISRIETRIGEKISVEEAAAQVGLNPFHFCKMFKRLTGRTFVDFVNLTRMNEAEKLLQEQTLTITEIAGIVGCSNPNYFTKLYKQYKGMTPSQSRSAAE</sequence>
<keyword evidence="7" id="KW-1185">Reference proteome</keyword>
<dbReference type="InterPro" id="IPR037923">
    <property type="entry name" value="HTH-like"/>
</dbReference>
<evidence type="ECO:0000256" key="2">
    <source>
        <dbReference type="ARBA" id="ARBA00023125"/>
    </source>
</evidence>
<dbReference type="GO" id="GO:0043565">
    <property type="term" value="F:sequence-specific DNA binding"/>
    <property type="evidence" value="ECO:0007669"/>
    <property type="project" value="InterPro"/>
</dbReference>
<reference evidence="5" key="1">
    <citation type="submission" date="2016-08" db="EMBL/GenBank/DDBJ databases">
        <title>Complete Genome Seqeunce of Paenibacillus sp. nov. IHBB 9852 from high altitute lake of Indian trans-Himalayas.</title>
        <authorList>
            <person name="Kiran S."/>
            <person name="Swarnkar M.K."/>
            <person name="Rana A."/>
            <person name="Tewari R."/>
            <person name="Gulati A."/>
        </authorList>
    </citation>
    <scope>NUCLEOTIDE SEQUENCE [LARGE SCALE GENOMIC DNA]</scope>
    <source>
        <strain evidence="5">IHBB 9852</strain>
    </source>
</reference>
<dbReference type="Gene3D" id="1.10.10.60">
    <property type="entry name" value="Homeodomain-like"/>
    <property type="match status" value="2"/>
</dbReference>
<dbReference type="KEGG" id="pib:BBD41_27300"/>
<name>A0A1B2E7L9_9BACL</name>
<dbReference type="Pfam" id="PF02311">
    <property type="entry name" value="AraC_binding"/>
    <property type="match status" value="1"/>
</dbReference>
<dbReference type="EMBL" id="CP016809">
    <property type="protein sequence ID" value="ANY75983.1"/>
    <property type="molecule type" value="Genomic_DNA"/>
</dbReference>
<evidence type="ECO:0000313" key="5">
    <source>
        <dbReference type="EMBL" id="ANY75983.1"/>
    </source>
</evidence>
<dbReference type="InterPro" id="IPR018060">
    <property type="entry name" value="HTH_AraC"/>
</dbReference>
<keyword evidence="1" id="KW-0805">Transcription regulation</keyword>
<dbReference type="AlphaFoldDB" id="A0A1B2E7L9"/>
<evidence type="ECO:0000313" key="7">
    <source>
        <dbReference type="Proteomes" id="UP000189059"/>
    </source>
</evidence>
<dbReference type="SUPFAM" id="SSF51215">
    <property type="entry name" value="Regulatory protein AraC"/>
    <property type="match status" value="1"/>
</dbReference>
<dbReference type="Gene3D" id="2.60.120.10">
    <property type="entry name" value="Jelly Rolls"/>
    <property type="match status" value="1"/>
</dbReference>
<evidence type="ECO:0000313" key="6">
    <source>
        <dbReference type="EMBL" id="OOC61862.1"/>
    </source>
</evidence>
<evidence type="ECO:0000256" key="1">
    <source>
        <dbReference type="ARBA" id="ARBA00023015"/>
    </source>
</evidence>